<dbReference type="AlphaFoldDB" id="A0AA86T3L2"/>
<protein>
    <submittedName>
        <fullName evidence="1">Uncharacterized protein</fullName>
    </submittedName>
</protein>
<dbReference type="EMBL" id="OY731407">
    <property type="protein sequence ID" value="CAJ1976354.1"/>
    <property type="molecule type" value="Genomic_DNA"/>
</dbReference>
<gene>
    <name evidence="1" type="ORF">AYBTSS11_LOCUS28491</name>
</gene>
<proteinExistence type="predicted"/>
<sequence>MNHPELLRKRKDRCGVEPRAPWTEKRVRRENFDGGKTTWEKWGREGLCTWSCIRKILDEEKKLVE</sequence>
<keyword evidence="2" id="KW-1185">Reference proteome</keyword>
<reference evidence="1" key="1">
    <citation type="submission" date="2023-10" db="EMBL/GenBank/DDBJ databases">
        <authorList>
            <person name="Domelevo Entfellner J.-B."/>
        </authorList>
    </citation>
    <scope>NUCLEOTIDE SEQUENCE</scope>
</reference>
<dbReference type="Gramene" id="rna-AYBTSS11_LOCUS28491">
    <property type="protein sequence ID" value="CAJ1976354.1"/>
    <property type="gene ID" value="gene-AYBTSS11_LOCUS28491"/>
</dbReference>
<dbReference type="Proteomes" id="UP001189624">
    <property type="component" value="Chromosome 10"/>
</dbReference>
<evidence type="ECO:0000313" key="2">
    <source>
        <dbReference type="Proteomes" id="UP001189624"/>
    </source>
</evidence>
<accession>A0AA86T3L2</accession>
<name>A0AA86T3L2_9FABA</name>
<evidence type="ECO:0000313" key="1">
    <source>
        <dbReference type="EMBL" id="CAJ1976354.1"/>
    </source>
</evidence>
<organism evidence="1 2">
    <name type="scientific">Sphenostylis stenocarpa</name>
    <dbReference type="NCBI Taxonomy" id="92480"/>
    <lineage>
        <taxon>Eukaryota</taxon>
        <taxon>Viridiplantae</taxon>
        <taxon>Streptophyta</taxon>
        <taxon>Embryophyta</taxon>
        <taxon>Tracheophyta</taxon>
        <taxon>Spermatophyta</taxon>
        <taxon>Magnoliopsida</taxon>
        <taxon>eudicotyledons</taxon>
        <taxon>Gunneridae</taxon>
        <taxon>Pentapetalae</taxon>
        <taxon>rosids</taxon>
        <taxon>fabids</taxon>
        <taxon>Fabales</taxon>
        <taxon>Fabaceae</taxon>
        <taxon>Papilionoideae</taxon>
        <taxon>50 kb inversion clade</taxon>
        <taxon>NPAAA clade</taxon>
        <taxon>indigoferoid/millettioid clade</taxon>
        <taxon>Phaseoleae</taxon>
        <taxon>Sphenostylis</taxon>
    </lineage>
</organism>